<reference evidence="1 2" key="2">
    <citation type="journal article" date="2007" name="PLoS Biol.">
        <title>Principles of genome evolution in the Drosophila melanogaster species group.</title>
        <authorList>
            <person name="Ranz J.M."/>
            <person name="Maurin D."/>
            <person name="Chan Y.S."/>
            <person name="von Grotthuss M."/>
            <person name="Hillier L.W."/>
            <person name="Roote J."/>
            <person name="Ashburner M."/>
            <person name="Bergman C.M."/>
        </authorList>
    </citation>
    <scope>NUCLEOTIDE SEQUENCE [LARGE SCALE GENOMIC DNA]</scope>
    <source>
        <strain evidence="2">Tai18E2 / Tucson 14021-0261.01</strain>
    </source>
</reference>
<protein>
    <submittedName>
        <fullName evidence="1">Uncharacterized protein</fullName>
    </submittedName>
</protein>
<dbReference type="OrthoDB" id="8039594at2759"/>
<evidence type="ECO:0000313" key="1">
    <source>
        <dbReference type="EMBL" id="KRK04837.1"/>
    </source>
</evidence>
<dbReference type="Gene3D" id="3.30.420.10">
    <property type="entry name" value="Ribonuclease H-like superfamily/Ribonuclease H"/>
    <property type="match status" value="1"/>
</dbReference>
<dbReference type="Proteomes" id="UP000002282">
    <property type="component" value="Chromosome 4"/>
</dbReference>
<gene>
    <name evidence="1" type="primary">Dyak\GE28829</name>
    <name evidence="1" type="synonym">GE28829</name>
    <name evidence="1" type="ORF">Dyak_GE28829</name>
</gene>
<dbReference type="KEGG" id="dya:Dyak_GE28829"/>
<dbReference type="AlphaFoldDB" id="A0A0R1E6X8"/>
<accession>A0A0R1E6X8</accession>
<reference evidence="1 2" key="1">
    <citation type="journal article" date="2007" name="Nature">
        <title>Evolution of genes and genomes on the Drosophila phylogeny.</title>
        <authorList>
            <consortium name="Drosophila 12 Genomes Consortium"/>
            <person name="Clark A.G."/>
            <person name="Eisen M.B."/>
            <person name="Smith D.R."/>
            <person name="Bergman C.M."/>
            <person name="Oliver B."/>
            <person name="Markow T.A."/>
            <person name="Kaufman T.C."/>
            <person name="Kellis M."/>
            <person name="Gelbart W."/>
            <person name="Iyer V.N."/>
            <person name="Pollard D.A."/>
            <person name="Sackton T.B."/>
            <person name="Larracuente A.M."/>
            <person name="Singh N.D."/>
            <person name="Abad J.P."/>
            <person name="Abt D.N."/>
            <person name="Adryan B."/>
            <person name="Aguade M."/>
            <person name="Akashi H."/>
            <person name="Anderson W.W."/>
            <person name="Aquadro C.F."/>
            <person name="Ardell D.H."/>
            <person name="Arguello R."/>
            <person name="Artieri C.G."/>
            <person name="Barbash D.A."/>
            <person name="Barker D."/>
            <person name="Barsanti P."/>
            <person name="Batterham P."/>
            <person name="Batzoglou S."/>
            <person name="Begun D."/>
            <person name="Bhutkar A."/>
            <person name="Blanco E."/>
            <person name="Bosak S.A."/>
            <person name="Bradley R.K."/>
            <person name="Brand A.D."/>
            <person name="Brent M.R."/>
            <person name="Brooks A.N."/>
            <person name="Brown R.H."/>
            <person name="Butlin R.K."/>
            <person name="Caggese C."/>
            <person name="Calvi B.R."/>
            <person name="Bernardo de Carvalho A."/>
            <person name="Caspi A."/>
            <person name="Castrezana S."/>
            <person name="Celniker S.E."/>
            <person name="Chang J.L."/>
            <person name="Chapple C."/>
            <person name="Chatterji S."/>
            <person name="Chinwalla A."/>
            <person name="Civetta A."/>
            <person name="Clifton S.W."/>
            <person name="Comeron J.M."/>
            <person name="Costello J.C."/>
            <person name="Coyne J.A."/>
            <person name="Daub J."/>
            <person name="David R.G."/>
            <person name="Delcher A.L."/>
            <person name="Delehaunty K."/>
            <person name="Do C.B."/>
            <person name="Ebling H."/>
            <person name="Edwards K."/>
            <person name="Eickbush T."/>
            <person name="Evans J.D."/>
            <person name="Filipski A."/>
            <person name="Findeiss S."/>
            <person name="Freyhult E."/>
            <person name="Fulton L."/>
            <person name="Fulton R."/>
            <person name="Garcia A.C."/>
            <person name="Gardiner A."/>
            <person name="Garfield D.A."/>
            <person name="Garvin B.E."/>
            <person name="Gibson G."/>
            <person name="Gilbert D."/>
            <person name="Gnerre S."/>
            <person name="Godfrey J."/>
            <person name="Good R."/>
            <person name="Gotea V."/>
            <person name="Gravely B."/>
            <person name="Greenberg A.J."/>
            <person name="Griffiths-Jones S."/>
            <person name="Gross S."/>
            <person name="Guigo R."/>
            <person name="Gustafson E.A."/>
            <person name="Haerty W."/>
            <person name="Hahn M.W."/>
            <person name="Halligan D.L."/>
            <person name="Halpern A.L."/>
            <person name="Halter G.M."/>
            <person name="Han M.V."/>
            <person name="Heger A."/>
            <person name="Hillier L."/>
            <person name="Hinrichs A.S."/>
            <person name="Holmes I."/>
            <person name="Hoskins R.A."/>
            <person name="Hubisz M.J."/>
            <person name="Hultmark D."/>
            <person name="Huntley M.A."/>
            <person name="Jaffe D.B."/>
            <person name="Jagadeeshan S."/>
            <person name="Jeck W.R."/>
            <person name="Johnson J."/>
            <person name="Jones C.D."/>
            <person name="Jordan W.C."/>
            <person name="Karpen G.H."/>
            <person name="Kataoka E."/>
            <person name="Keightley P.D."/>
            <person name="Kheradpour P."/>
            <person name="Kirkness E.F."/>
            <person name="Koerich L.B."/>
            <person name="Kristiansen K."/>
            <person name="Kudrna D."/>
            <person name="Kulathinal R.J."/>
            <person name="Kumar S."/>
            <person name="Kwok R."/>
            <person name="Lander E."/>
            <person name="Langley C.H."/>
            <person name="Lapoint R."/>
            <person name="Lazzaro B.P."/>
            <person name="Lee S.J."/>
            <person name="Levesque L."/>
            <person name="Li R."/>
            <person name="Lin C.F."/>
            <person name="Lin M.F."/>
            <person name="Lindblad-Toh K."/>
            <person name="Llopart A."/>
            <person name="Long M."/>
            <person name="Low L."/>
            <person name="Lozovsky E."/>
            <person name="Lu J."/>
            <person name="Luo M."/>
            <person name="Machado C.A."/>
            <person name="Makalowski W."/>
            <person name="Marzo M."/>
            <person name="Matsuda M."/>
            <person name="Matzkin L."/>
            <person name="McAllister B."/>
            <person name="McBride C.S."/>
            <person name="McKernan B."/>
            <person name="McKernan K."/>
            <person name="Mendez-Lago M."/>
            <person name="Minx P."/>
            <person name="Mollenhauer M.U."/>
            <person name="Montooth K."/>
            <person name="Mount S.M."/>
            <person name="Mu X."/>
            <person name="Myers E."/>
            <person name="Negre B."/>
            <person name="Newfeld S."/>
            <person name="Nielsen R."/>
            <person name="Noor M.A."/>
            <person name="O'Grady P."/>
            <person name="Pachter L."/>
            <person name="Papaceit M."/>
            <person name="Parisi M.J."/>
            <person name="Parisi M."/>
            <person name="Parts L."/>
            <person name="Pedersen J.S."/>
            <person name="Pesole G."/>
            <person name="Phillippy A.M."/>
            <person name="Ponting C.P."/>
            <person name="Pop M."/>
            <person name="Porcelli D."/>
            <person name="Powell J.R."/>
            <person name="Prohaska S."/>
            <person name="Pruitt K."/>
            <person name="Puig M."/>
            <person name="Quesneville H."/>
            <person name="Ram K.R."/>
            <person name="Rand D."/>
            <person name="Rasmussen M.D."/>
            <person name="Reed L.K."/>
            <person name="Reenan R."/>
            <person name="Reily A."/>
            <person name="Remington K.A."/>
            <person name="Rieger T.T."/>
            <person name="Ritchie M.G."/>
            <person name="Robin C."/>
            <person name="Rogers Y.H."/>
            <person name="Rohde C."/>
            <person name="Rozas J."/>
            <person name="Rubenfield M.J."/>
            <person name="Ruiz A."/>
            <person name="Russo S."/>
            <person name="Salzberg S.L."/>
            <person name="Sanchez-Gracia A."/>
            <person name="Saranga D.J."/>
            <person name="Sato H."/>
            <person name="Schaeffer S.W."/>
            <person name="Schatz M.C."/>
            <person name="Schlenke T."/>
            <person name="Schwartz R."/>
            <person name="Segarra C."/>
            <person name="Singh R.S."/>
            <person name="Sirot L."/>
            <person name="Sirota M."/>
            <person name="Sisneros N.B."/>
            <person name="Smith C.D."/>
            <person name="Smith T.F."/>
            <person name="Spieth J."/>
            <person name="Stage D.E."/>
            <person name="Stark A."/>
            <person name="Stephan W."/>
            <person name="Strausberg R.L."/>
            <person name="Strempel S."/>
            <person name="Sturgill D."/>
            <person name="Sutton G."/>
            <person name="Sutton G.G."/>
            <person name="Tao W."/>
            <person name="Teichmann S."/>
            <person name="Tobari Y.N."/>
            <person name="Tomimura Y."/>
            <person name="Tsolas J.M."/>
            <person name="Valente V.L."/>
            <person name="Venter E."/>
            <person name="Venter J.C."/>
            <person name="Vicario S."/>
            <person name="Vieira F.G."/>
            <person name="Vilella A.J."/>
            <person name="Villasante A."/>
            <person name="Walenz B."/>
            <person name="Wang J."/>
            <person name="Wasserman M."/>
            <person name="Watts T."/>
            <person name="Wilson D."/>
            <person name="Wilson R.K."/>
            <person name="Wing R.A."/>
            <person name="Wolfner M.F."/>
            <person name="Wong A."/>
            <person name="Wong G.K."/>
            <person name="Wu C.I."/>
            <person name="Wu G."/>
            <person name="Yamamoto D."/>
            <person name="Yang H.P."/>
            <person name="Yang S.P."/>
            <person name="Yorke J.A."/>
            <person name="Yoshida K."/>
            <person name="Zdobnov E."/>
            <person name="Zhang P."/>
            <person name="Zhang Y."/>
            <person name="Zimin A.V."/>
            <person name="Baldwin J."/>
            <person name="Abdouelleil A."/>
            <person name="Abdulkadir J."/>
            <person name="Abebe A."/>
            <person name="Abera B."/>
            <person name="Abreu J."/>
            <person name="Acer S.C."/>
            <person name="Aftuck L."/>
            <person name="Alexander A."/>
            <person name="An P."/>
            <person name="Anderson E."/>
            <person name="Anderson S."/>
            <person name="Arachi H."/>
            <person name="Azer M."/>
            <person name="Bachantsang P."/>
            <person name="Barry A."/>
            <person name="Bayul T."/>
            <person name="Berlin A."/>
            <person name="Bessette D."/>
            <person name="Bloom T."/>
            <person name="Blye J."/>
            <person name="Boguslavskiy L."/>
            <person name="Bonnet C."/>
            <person name="Boukhgalter B."/>
            <person name="Bourzgui I."/>
            <person name="Brown A."/>
            <person name="Cahill P."/>
            <person name="Channer S."/>
            <person name="Cheshatsang Y."/>
            <person name="Chuda L."/>
            <person name="Citroen M."/>
            <person name="Collymore A."/>
            <person name="Cooke P."/>
            <person name="Costello M."/>
            <person name="D'Aco K."/>
            <person name="Daza R."/>
            <person name="De Haan G."/>
            <person name="DeGray S."/>
            <person name="DeMaso C."/>
            <person name="Dhargay N."/>
            <person name="Dooley K."/>
            <person name="Dooley E."/>
            <person name="Doricent M."/>
            <person name="Dorje P."/>
            <person name="Dorjee K."/>
            <person name="Dupes A."/>
            <person name="Elong R."/>
            <person name="Falk J."/>
            <person name="Farina A."/>
            <person name="Faro S."/>
            <person name="Ferguson D."/>
            <person name="Fisher S."/>
            <person name="Foley C.D."/>
            <person name="Franke A."/>
            <person name="Friedrich D."/>
            <person name="Gadbois L."/>
            <person name="Gearin G."/>
            <person name="Gearin C.R."/>
            <person name="Giannoukos G."/>
            <person name="Goode T."/>
            <person name="Graham J."/>
            <person name="Grandbois E."/>
            <person name="Grewal S."/>
            <person name="Gyaltsen K."/>
            <person name="Hafez N."/>
            <person name="Hagos B."/>
            <person name="Hall J."/>
            <person name="Henson C."/>
            <person name="Hollinger A."/>
            <person name="Honan T."/>
            <person name="Huard M.D."/>
            <person name="Hughes L."/>
            <person name="Hurhula B."/>
            <person name="Husby M.E."/>
            <person name="Kamat A."/>
            <person name="Kanga B."/>
            <person name="Kashin S."/>
            <person name="Khazanovich D."/>
            <person name="Kisner P."/>
            <person name="Lance K."/>
            <person name="Lara M."/>
            <person name="Lee W."/>
            <person name="Lennon N."/>
            <person name="Letendre F."/>
            <person name="LeVine R."/>
            <person name="Lipovsky A."/>
            <person name="Liu X."/>
            <person name="Liu J."/>
            <person name="Liu S."/>
            <person name="Lokyitsang T."/>
            <person name="Lokyitsang Y."/>
            <person name="Lubonja R."/>
            <person name="Lui A."/>
            <person name="MacDonald P."/>
            <person name="Magnisalis V."/>
            <person name="Maru K."/>
            <person name="Matthews C."/>
            <person name="McCusker W."/>
            <person name="McDonough S."/>
            <person name="Mehta T."/>
            <person name="Meldrim J."/>
            <person name="Meneus L."/>
            <person name="Mihai O."/>
            <person name="Mihalev A."/>
            <person name="Mihova T."/>
            <person name="Mittelman R."/>
            <person name="Mlenga V."/>
            <person name="Montmayeur A."/>
            <person name="Mulrain L."/>
            <person name="Navidi A."/>
            <person name="Naylor J."/>
            <person name="Negash T."/>
            <person name="Nguyen T."/>
            <person name="Nguyen N."/>
            <person name="Nicol R."/>
            <person name="Norbu C."/>
            <person name="Norbu N."/>
            <person name="Novod N."/>
            <person name="O'Neill B."/>
            <person name="Osman S."/>
            <person name="Markiewicz E."/>
            <person name="Oyono O.L."/>
            <person name="Patti C."/>
            <person name="Phunkhang P."/>
            <person name="Pierre F."/>
            <person name="Priest M."/>
            <person name="Raghuraman S."/>
            <person name="Rege F."/>
            <person name="Reyes R."/>
            <person name="Rise C."/>
            <person name="Rogov P."/>
            <person name="Ross K."/>
            <person name="Ryan E."/>
            <person name="Settipalli S."/>
            <person name="Shea T."/>
            <person name="Sherpa N."/>
            <person name="Shi L."/>
            <person name="Shih D."/>
            <person name="Sparrow T."/>
            <person name="Spaulding J."/>
            <person name="Stalker J."/>
            <person name="Stange-Thomann N."/>
            <person name="Stavropoulos S."/>
            <person name="Stone C."/>
            <person name="Strader C."/>
            <person name="Tesfaye S."/>
            <person name="Thomson T."/>
            <person name="Thoulutsang Y."/>
            <person name="Thoulutsang D."/>
            <person name="Topham K."/>
            <person name="Topping I."/>
            <person name="Tsamla T."/>
            <person name="Vassiliev H."/>
            <person name="Vo A."/>
            <person name="Wangchuk T."/>
            <person name="Wangdi T."/>
            <person name="Weiand M."/>
            <person name="Wilkinson J."/>
            <person name="Wilson A."/>
            <person name="Yadav S."/>
            <person name="Young G."/>
            <person name="Yu Q."/>
            <person name="Zembek L."/>
            <person name="Zhong D."/>
            <person name="Zimmer A."/>
            <person name="Zwirko Z."/>
            <person name="Jaffe D.B."/>
            <person name="Alvarez P."/>
            <person name="Brockman W."/>
            <person name="Butler J."/>
            <person name="Chin C."/>
            <person name="Gnerre S."/>
            <person name="Grabherr M."/>
            <person name="Kleber M."/>
            <person name="Mauceli E."/>
            <person name="MacCallum I."/>
        </authorList>
    </citation>
    <scope>NUCLEOTIDE SEQUENCE [LARGE SCALE GENOMIC DNA]</scope>
    <source>
        <strain evidence="2">Tai18E2 / Tucson 14021-0261.01</strain>
    </source>
</reference>
<dbReference type="InterPro" id="IPR036397">
    <property type="entry name" value="RNaseH_sf"/>
</dbReference>
<keyword evidence="2" id="KW-1185">Reference proteome</keyword>
<name>A0A0R1E6X8_DROYA</name>
<dbReference type="GO" id="GO:0003676">
    <property type="term" value="F:nucleic acid binding"/>
    <property type="evidence" value="ECO:0007669"/>
    <property type="project" value="InterPro"/>
</dbReference>
<sequence>MLLPTVENEKRWDEKLNQIQWSINTMTNKTTNRSPFQLLYCYEPRDTLKNSVVQALQCTDDQVLTTEELQQLRTDTATRIDEHRADAKKRYDAKHAKPTVYSEGDLVLAENEPASTGTSPVVPEADCKHMATLPVKYGGNPGEQMATLMCVRAVVVEEQAVAQRPYA</sequence>
<dbReference type="EMBL" id="CM000161">
    <property type="protein sequence ID" value="KRK04837.1"/>
    <property type="molecule type" value="Genomic_DNA"/>
</dbReference>
<evidence type="ECO:0000313" key="2">
    <source>
        <dbReference type="Proteomes" id="UP000002282"/>
    </source>
</evidence>
<proteinExistence type="predicted"/>
<organism evidence="1 2">
    <name type="scientific">Drosophila yakuba</name>
    <name type="common">Fruit fly</name>
    <dbReference type="NCBI Taxonomy" id="7245"/>
    <lineage>
        <taxon>Eukaryota</taxon>
        <taxon>Metazoa</taxon>
        <taxon>Ecdysozoa</taxon>
        <taxon>Arthropoda</taxon>
        <taxon>Hexapoda</taxon>
        <taxon>Insecta</taxon>
        <taxon>Pterygota</taxon>
        <taxon>Neoptera</taxon>
        <taxon>Endopterygota</taxon>
        <taxon>Diptera</taxon>
        <taxon>Brachycera</taxon>
        <taxon>Muscomorpha</taxon>
        <taxon>Ephydroidea</taxon>
        <taxon>Drosophilidae</taxon>
        <taxon>Drosophila</taxon>
        <taxon>Sophophora</taxon>
    </lineage>
</organism>